<evidence type="ECO:0000313" key="8">
    <source>
        <dbReference type="Proteomes" id="UP000242850"/>
    </source>
</evidence>
<accession>A0A1H5T9I8</accession>
<evidence type="ECO:0000256" key="4">
    <source>
        <dbReference type="HAMAP-Rule" id="MF_00636"/>
    </source>
</evidence>
<keyword evidence="2 4" id="KW-0067">ATP-binding</keyword>
<feature type="domain" description="RapZ C-terminal" evidence="6">
    <location>
        <begin position="164"/>
        <end position="282"/>
    </location>
</feature>
<dbReference type="RefSeq" id="WP_103895575.1">
    <property type="nucleotide sequence ID" value="NZ_FNUK01000005.1"/>
</dbReference>
<protein>
    <submittedName>
        <fullName evidence="7">UPF0042 nucleotide-binding protein</fullName>
    </submittedName>
</protein>
<dbReference type="InterPro" id="IPR053931">
    <property type="entry name" value="RapZ_C"/>
</dbReference>
<dbReference type="PIRSF" id="PIRSF005052">
    <property type="entry name" value="P-loopkin"/>
    <property type="match status" value="1"/>
</dbReference>
<evidence type="ECO:0000313" key="7">
    <source>
        <dbReference type="EMBL" id="SEF59456.1"/>
    </source>
</evidence>
<dbReference type="Pfam" id="PF22740">
    <property type="entry name" value="PapZ_C"/>
    <property type="match status" value="1"/>
</dbReference>
<sequence>MNFVIVTGLSGAGKSQTIKFLEDFGYFCIDNLPPALIPKFAEICSQTGGKIEKVAIVVDIRGREFFNDLFKSLRTLQSMGYNYEILFLEAKDEVLVKRYKETRRNHPLAHDGDIFEAIKKERLKLSELKKQAKHIIDTSDFLPRQLREELEKIFVAGEKFESLIISVQSFGFKYGIPIDADIVFDVRFLPNPYYIEELKRFSGLEEQIRDFVLKSKEANEFLDKVTDLFEFLIPHYIKEGKSRLVIAIGCTGGRHRSVVLASEIYKRLKDNGHTVLINHRDISKDVSGERTK</sequence>
<dbReference type="InterPro" id="IPR005337">
    <property type="entry name" value="RapZ-like"/>
</dbReference>
<feature type="domain" description="RapZ-like N-terminal" evidence="5">
    <location>
        <begin position="1"/>
        <end position="155"/>
    </location>
</feature>
<dbReference type="GO" id="GO:0005524">
    <property type="term" value="F:ATP binding"/>
    <property type="evidence" value="ECO:0007669"/>
    <property type="project" value="UniProtKB-UniRule"/>
</dbReference>
<dbReference type="InterPro" id="IPR053930">
    <property type="entry name" value="RapZ-like_N"/>
</dbReference>
<dbReference type="Pfam" id="PF03668">
    <property type="entry name" value="RapZ-like_N"/>
    <property type="match status" value="1"/>
</dbReference>
<evidence type="ECO:0000256" key="3">
    <source>
        <dbReference type="ARBA" id="ARBA00023134"/>
    </source>
</evidence>
<evidence type="ECO:0000259" key="5">
    <source>
        <dbReference type="Pfam" id="PF03668"/>
    </source>
</evidence>
<evidence type="ECO:0000256" key="2">
    <source>
        <dbReference type="ARBA" id="ARBA00022840"/>
    </source>
</evidence>
<dbReference type="InterPro" id="IPR027417">
    <property type="entry name" value="P-loop_NTPase"/>
</dbReference>
<dbReference type="PANTHER" id="PTHR30448:SF0">
    <property type="entry name" value="RNASE ADAPTER PROTEIN RAPZ"/>
    <property type="match status" value="1"/>
</dbReference>
<dbReference type="HAMAP" id="MF_00636">
    <property type="entry name" value="RapZ_like"/>
    <property type="match status" value="1"/>
</dbReference>
<keyword evidence="3 4" id="KW-0342">GTP-binding</keyword>
<dbReference type="GO" id="GO:0005525">
    <property type="term" value="F:GTP binding"/>
    <property type="evidence" value="ECO:0007669"/>
    <property type="project" value="UniProtKB-UniRule"/>
</dbReference>
<dbReference type="Proteomes" id="UP000242850">
    <property type="component" value="Unassembled WGS sequence"/>
</dbReference>
<dbReference type="PANTHER" id="PTHR30448">
    <property type="entry name" value="RNASE ADAPTER PROTEIN RAPZ"/>
    <property type="match status" value="1"/>
</dbReference>
<dbReference type="SUPFAM" id="SSF52540">
    <property type="entry name" value="P-loop containing nucleoside triphosphate hydrolases"/>
    <property type="match status" value="1"/>
</dbReference>
<evidence type="ECO:0000259" key="6">
    <source>
        <dbReference type="Pfam" id="PF22740"/>
    </source>
</evidence>
<dbReference type="EMBL" id="FNUK01000005">
    <property type="protein sequence ID" value="SEF59456.1"/>
    <property type="molecule type" value="Genomic_DNA"/>
</dbReference>
<keyword evidence="8" id="KW-1185">Reference proteome</keyword>
<proteinExistence type="inferred from homology"/>
<dbReference type="OrthoDB" id="9784461at2"/>
<evidence type="ECO:0000256" key="1">
    <source>
        <dbReference type="ARBA" id="ARBA00022741"/>
    </source>
</evidence>
<reference evidence="8" key="1">
    <citation type="submission" date="2016-10" db="EMBL/GenBank/DDBJ databases">
        <authorList>
            <person name="Varghese N."/>
            <person name="Submissions S."/>
        </authorList>
    </citation>
    <scope>NUCLEOTIDE SEQUENCE [LARGE SCALE GENOMIC DNA]</scope>
    <source>
        <strain evidence="8">DSM 5463</strain>
    </source>
</reference>
<name>A0A1H5T9I8_9CLOT</name>
<gene>
    <name evidence="7" type="ORF">SAMN05660865_00570</name>
</gene>
<dbReference type="Gene3D" id="3.40.50.300">
    <property type="entry name" value="P-loop containing nucleotide triphosphate hydrolases"/>
    <property type="match status" value="1"/>
</dbReference>
<organism evidence="7 8">
    <name type="scientific">Caloramator fervidus</name>
    <dbReference type="NCBI Taxonomy" id="29344"/>
    <lineage>
        <taxon>Bacteria</taxon>
        <taxon>Bacillati</taxon>
        <taxon>Bacillota</taxon>
        <taxon>Clostridia</taxon>
        <taxon>Eubacteriales</taxon>
        <taxon>Clostridiaceae</taxon>
        <taxon>Caloramator</taxon>
    </lineage>
</organism>
<keyword evidence="1 4" id="KW-0547">Nucleotide-binding</keyword>
<feature type="binding site" evidence="4">
    <location>
        <begin position="8"/>
        <end position="15"/>
    </location>
    <ligand>
        <name>ATP</name>
        <dbReference type="ChEBI" id="CHEBI:30616"/>
    </ligand>
</feature>
<feature type="binding site" evidence="4">
    <location>
        <begin position="59"/>
        <end position="62"/>
    </location>
    <ligand>
        <name>GTP</name>
        <dbReference type="ChEBI" id="CHEBI:37565"/>
    </ligand>
</feature>
<dbReference type="AlphaFoldDB" id="A0A1H5T9I8"/>
<dbReference type="NCBIfam" id="NF003828">
    <property type="entry name" value="PRK05416.1"/>
    <property type="match status" value="1"/>
</dbReference>